<evidence type="ECO:0000259" key="21">
    <source>
        <dbReference type="PROSITE" id="PS50023"/>
    </source>
</evidence>
<dbReference type="PROSITE" id="PS00107">
    <property type="entry name" value="PROTEIN_KINASE_ATP"/>
    <property type="match status" value="1"/>
</dbReference>
<evidence type="ECO:0000256" key="14">
    <source>
        <dbReference type="ARBA" id="ARBA00040667"/>
    </source>
</evidence>
<comment type="catalytic activity">
    <reaction evidence="16">
        <text>L-seryl-[protein] + ATP = O-phospho-L-seryl-[protein] + ADP + H(+)</text>
        <dbReference type="Rhea" id="RHEA:17989"/>
        <dbReference type="Rhea" id="RHEA-COMP:9863"/>
        <dbReference type="Rhea" id="RHEA-COMP:11604"/>
        <dbReference type="ChEBI" id="CHEBI:15378"/>
        <dbReference type="ChEBI" id="CHEBI:29999"/>
        <dbReference type="ChEBI" id="CHEBI:30616"/>
        <dbReference type="ChEBI" id="CHEBI:83421"/>
        <dbReference type="ChEBI" id="CHEBI:456216"/>
        <dbReference type="EC" id="2.7.11.1"/>
    </reaction>
    <physiologicalReaction direction="left-to-right" evidence="16">
        <dbReference type="Rhea" id="RHEA:17990"/>
    </physiologicalReaction>
</comment>
<evidence type="ECO:0000256" key="6">
    <source>
        <dbReference type="ARBA" id="ARBA00022679"/>
    </source>
</evidence>
<dbReference type="PROSITE" id="PS00478">
    <property type="entry name" value="LIM_DOMAIN_1"/>
    <property type="match status" value="2"/>
</dbReference>
<feature type="binding site" evidence="18">
    <location>
        <position position="481"/>
    </location>
    <ligand>
        <name>ATP</name>
        <dbReference type="ChEBI" id="CHEBI:30616"/>
    </ligand>
</feature>
<keyword evidence="7 17" id="KW-0479">Metal-binding</keyword>
<dbReference type="SUPFAM" id="SSF56112">
    <property type="entry name" value="Protein kinase-like (PK-like)"/>
    <property type="match status" value="1"/>
</dbReference>
<dbReference type="InterPro" id="IPR011009">
    <property type="entry name" value="Kinase-like_dom_sf"/>
</dbReference>
<dbReference type="Gene3D" id="2.10.110.10">
    <property type="entry name" value="Cysteine Rich Protein"/>
    <property type="match status" value="2"/>
</dbReference>
<evidence type="ECO:0000256" key="15">
    <source>
        <dbReference type="ARBA" id="ARBA00048659"/>
    </source>
</evidence>
<dbReference type="PROSITE" id="PS50011">
    <property type="entry name" value="PROTEIN_KINASE_DOM"/>
    <property type="match status" value="1"/>
</dbReference>
<dbReference type="InterPro" id="IPR000719">
    <property type="entry name" value="Prot_kinase_dom"/>
</dbReference>
<dbReference type="AlphaFoldDB" id="A0AAJ7UIF9"/>
<dbReference type="Proteomes" id="UP001318040">
    <property type="component" value="Chromosome 77"/>
</dbReference>
<keyword evidence="12 18" id="KW-0067">ATP-binding</keyword>
<dbReference type="SMART" id="SM00132">
    <property type="entry name" value="LIM"/>
    <property type="match status" value="2"/>
</dbReference>
<accession>A0AAJ7UIF9</accession>
<keyword evidence="11 17" id="KW-0862">Zinc</keyword>
<evidence type="ECO:0000256" key="18">
    <source>
        <dbReference type="PROSITE-ProRule" id="PRU10141"/>
    </source>
</evidence>
<dbReference type="PROSITE" id="PS50023">
    <property type="entry name" value="LIM_DOMAIN_2"/>
    <property type="match status" value="2"/>
</dbReference>
<dbReference type="InterPro" id="IPR001478">
    <property type="entry name" value="PDZ"/>
</dbReference>
<evidence type="ECO:0000256" key="2">
    <source>
        <dbReference type="ARBA" id="ARBA00005843"/>
    </source>
</evidence>
<dbReference type="Gene3D" id="2.30.42.10">
    <property type="match status" value="1"/>
</dbReference>
<dbReference type="SUPFAM" id="SSF57716">
    <property type="entry name" value="Glucocorticoid receptor-like (DNA-binding domain)"/>
    <property type="match status" value="2"/>
</dbReference>
<dbReference type="FunFam" id="2.10.110.10:FF:000082">
    <property type="entry name" value="LIM domain kinase 1"/>
    <property type="match status" value="1"/>
</dbReference>
<evidence type="ECO:0000256" key="3">
    <source>
        <dbReference type="ARBA" id="ARBA00012513"/>
    </source>
</evidence>
<dbReference type="PANTHER" id="PTHR46485:SF4">
    <property type="entry name" value="LIM DOMAIN KINASE 1"/>
    <property type="match status" value="1"/>
</dbReference>
<dbReference type="Gene3D" id="3.30.200.20">
    <property type="entry name" value="Phosphorylase Kinase, domain 1"/>
    <property type="match status" value="1"/>
</dbReference>
<evidence type="ECO:0000259" key="22">
    <source>
        <dbReference type="PROSITE" id="PS50106"/>
    </source>
</evidence>
<dbReference type="InterPro" id="IPR036034">
    <property type="entry name" value="PDZ_sf"/>
</dbReference>
<evidence type="ECO:0000256" key="4">
    <source>
        <dbReference type="ARBA" id="ARBA00022490"/>
    </source>
</evidence>
<evidence type="ECO:0000256" key="9">
    <source>
        <dbReference type="ARBA" id="ARBA00022741"/>
    </source>
</evidence>
<dbReference type="RefSeq" id="XP_032836889.1">
    <property type="nucleotide sequence ID" value="XM_032980998.1"/>
</dbReference>
<evidence type="ECO:0000256" key="12">
    <source>
        <dbReference type="ARBA" id="ARBA00022840"/>
    </source>
</evidence>
<sequence length="583" mass="60322">MGEADAGGLAPCCARCGHRISDPRFVQARDAAWHNACFRCCACERGLAAWYYERDGLLYCQRDFWEKYGEPCKACSLVMTGPVMVAGSQKFHPECFSCGACGEHIGDGDTYALVERSTLYCGTCYRELVVAPAVERLSPASPAAAAATLPHTVSLLSLPAGGGGANRGFSVTIDPSATAADTGTGTGTTGTGTTTGTNNNNATNNFAGFTSSNATGCTTTGCTTTGCTTTGCTTTGCTTTGFTASTAGFTASTTTSTTTGFTASTTTSTTTTTGFTTLTATAAVSPAAAVVDGGGGGGGGDAVMVESAEGNGRERGGGGGVAAHSVRVHEVDSENLTAEVKNTIHVGDLILEINGTPVHSVSRDQITQLIRQTGQSLQLTIEHDPHHCPSFATGGGGGGGQQCGGSGGGGGGGGGGGAGGGGPAPGRKELSRSESLRVVSKPSQRVFRPSDLIHGEVLGKGFFGQAIKVTHRETGEVMVMKEVIQCDEETQKTFLKEVKVMRGLEHPNVLRFIGVLYKDRRLNLITEYIEGGTLRDTIRNMDDPLPWTQRVGFARDIAAGMVELRAAPHRHKDRDTQRQTETF</sequence>
<evidence type="ECO:0000256" key="13">
    <source>
        <dbReference type="ARBA" id="ARBA00023038"/>
    </source>
</evidence>
<dbReference type="GO" id="GO:0004674">
    <property type="term" value="F:protein serine/threonine kinase activity"/>
    <property type="evidence" value="ECO:0007669"/>
    <property type="project" value="UniProtKB-KW"/>
</dbReference>
<comment type="subcellular location">
    <subcellularLocation>
        <location evidence="1">Cytoplasm</location>
    </subcellularLocation>
</comment>
<dbReference type="InterPro" id="IPR017441">
    <property type="entry name" value="Protein_kinase_ATP_BS"/>
</dbReference>
<evidence type="ECO:0000256" key="8">
    <source>
        <dbReference type="ARBA" id="ARBA00022737"/>
    </source>
</evidence>
<evidence type="ECO:0000256" key="7">
    <source>
        <dbReference type="ARBA" id="ARBA00022723"/>
    </source>
</evidence>
<dbReference type="GO" id="GO:0005737">
    <property type="term" value="C:cytoplasm"/>
    <property type="evidence" value="ECO:0007669"/>
    <property type="project" value="UniProtKB-SubCell"/>
</dbReference>
<dbReference type="InterPro" id="IPR050940">
    <property type="entry name" value="Actin_reg-Ser/Thr_kinase"/>
</dbReference>
<evidence type="ECO:0000256" key="16">
    <source>
        <dbReference type="ARBA" id="ARBA00048977"/>
    </source>
</evidence>
<feature type="domain" description="PDZ" evidence="22">
    <location>
        <begin position="302"/>
        <end position="385"/>
    </location>
</feature>
<keyword evidence="10" id="KW-0418">Kinase</keyword>
<evidence type="ECO:0000256" key="10">
    <source>
        <dbReference type="ARBA" id="ARBA00022777"/>
    </source>
</evidence>
<evidence type="ECO:0000256" key="17">
    <source>
        <dbReference type="PROSITE-ProRule" id="PRU00125"/>
    </source>
</evidence>
<evidence type="ECO:0000256" key="1">
    <source>
        <dbReference type="ARBA" id="ARBA00004496"/>
    </source>
</evidence>
<evidence type="ECO:0000256" key="11">
    <source>
        <dbReference type="ARBA" id="ARBA00022833"/>
    </source>
</evidence>
<feature type="region of interest" description="Disordered" evidence="19">
    <location>
        <begin position="384"/>
        <end position="442"/>
    </location>
</feature>
<protein>
    <recommendedName>
        <fullName evidence="14">LIM domain kinase 1</fullName>
        <ecNumber evidence="3">2.7.11.1</ecNumber>
    </recommendedName>
</protein>
<keyword evidence="8" id="KW-0677">Repeat</keyword>
<feature type="domain" description="LIM zinc-binding" evidence="21">
    <location>
        <begin position="11"/>
        <end position="70"/>
    </location>
</feature>
<evidence type="ECO:0000313" key="24">
    <source>
        <dbReference type="RefSeq" id="XP_032836889.1"/>
    </source>
</evidence>
<feature type="domain" description="LIM zinc-binding" evidence="21">
    <location>
        <begin position="71"/>
        <end position="131"/>
    </location>
</feature>
<name>A0AAJ7UIF9_PETMA</name>
<feature type="domain" description="Protein kinase" evidence="20">
    <location>
        <begin position="452"/>
        <end position="583"/>
    </location>
</feature>
<reference evidence="24" key="1">
    <citation type="submission" date="2025-08" db="UniProtKB">
        <authorList>
            <consortium name="RefSeq"/>
        </authorList>
    </citation>
    <scope>IDENTIFICATION</scope>
    <source>
        <tissue evidence="24">Sperm</tissue>
    </source>
</reference>
<dbReference type="GO" id="GO:0030036">
    <property type="term" value="P:actin cytoskeleton organization"/>
    <property type="evidence" value="ECO:0007669"/>
    <property type="project" value="TreeGrafter"/>
</dbReference>
<evidence type="ECO:0000259" key="20">
    <source>
        <dbReference type="PROSITE" id="PS50011"/>
    </source>
</evidence>
<gene>
    <name evidence="24" type="primary">LOC116958416</name>
</gene>
<dbReference type="GO" id="GO:0046872">
    <property type="term" value="F:metal ion binding"/>
    <property type="evidence" value="ECO:0007669"/>
    <property type="project" value="UniProtKB-KW"/>
</dbReference>
<comment type="similarity">
    <text evidence="2">Belongs to the protein kinase superfamily. TKL Ser/Thr protein kinase family.</text>
</comment>
<organism evidence="23 24">
    <name type="scientific">Petromyzon marinus</name>
    <name type="common">Sea lamprey</name>
    <dbReference type="NCBI Taxonomy" id="7757"/>
    <lineage>
        <taxon>Eukaryota</taxon>
        <taxon>Metazoa</taxon>
        <taxon>Chordata</taxon>
        <taxon>Craniata</taxon>
        <taxon>Vertebrata</taxon>
        <taxon>Cyclostomata</taxon>
        <taxon>Hyperoartia</taxon>
        <taxon>Petromyzontiformes</taxon>
        <taxon>Petromyzontidae</taxon>
        <taxon>Petromyzon</taxon>
    </lineage>
</organism>
<dbReference type="SMART" id="SM00228">
    <property type="entry name" value="PDZ"/>
    <property type="match status" value="1"/>
</dbReference>
<feature type="compositionally biased region" description="Basic and acidic residues" evidence="19">
    <location>
        <begin position="426"/>
        <end position="435"/>
    </location>
</feature>
<keyword evidence="6" id="KW-0808">Transferase</keyword>
<dbReference type="GO" id="GO:0005524">
    <property type="term" value="F:ATP binding"/>
    <property type="evidence" value="ECO:0007669"/>
    <property type="project" value="UniProtKB-UniRule"/>
</dbReference>
<keyword evidence="4" id="KW-0963">Cytoplasm</keyword>
<dbReference type="GO" id="GO:0005634">
    <property type="term" value="C:nucleus"/>
    <property type="evidence" value="ECO:0007669"/>
    <property type="project" value="TreeGrafter"/>
</dbReference>
<evidence type="ECO:0000256" key="19">
    <source>
        <dbReference type="SAM" id="MobiDB-lite"/>
    </source>
</evidence>
<dbReference type="KEGG" id="pmrn:116958416"/>
<dbReference type="Pfam" id="PF00412">
    <property type="entry name" value="LIM"/>
    <property type="match status" value="2"/>
</dbReference>
<evidence type="ECO:0000313" key="23">
    <source>
        <dbReference type="Proteomes" id="UP001318040"/>
    </source>
</evidence>
<keyword evidence="13 17" id="KW-0440">LIM domain</keyword>
<dbReference type="InterPro" id="IPR001781">
    <property type="entry name" value="Znf_LIM"/>
</dbReference>
<keyword evidence="9 18" id="KW-0547">Nucleotide-binding</keyword>
<dbReference type="Pfam" id="PF00595">
    <property type="entry name" value="PDZ"/>
    <property type="match status" value="1"/>
</dbReference>
<dbReference type="InterPro" id="IPR001245">
    <property type="entry name" value="Ser-Thr/Tyr_kinase_cat_dom"/>
</dbReference>
<dbReference type="PROSITE" id="PS50106">
    <property type="entry name" value="PDZ"/>
    <property type="match status" value="1"/>
</dbReference>
<dbReference type="Pfam" id="PF07714">
    <property type="entry name" value="PK_Tyr_Ser-Thr"/>
    <property type="match status" value="1"/>
</dbReference>
<dbReference type="EC" id="2.7.11.1" evidence="3"/>
<comment type="catalytic activity">
    <reaction evidence="15">
        <text>L-threonyl-[protein] + ATP = O-phospho-L-threonyl-[protein] + ADP + H(+)</text>
        <dbReference type="Rhea" id="RHEA:46608"/>
        <dbReference type="Rhea" id="RHEA-COMP:11060"/>
        <dbReference type="Rhea" id="RHEA-COMP:11605"/>
        <dbReference type="ChEBI" id="CHEBI:15378"/>
        <dbReference type="ChEBI" id="CHEBI:30013"/>
        <dbReference type="ChEBI" id="CHEBI:30616"/>
        <dbReference type="ChEBI" id="CHEBI:61977"/>
        <dbReference type="ChEBI" id="CHEBI:456216"/>
        <dbReference type="EC" id="2.7.11.1"/>
    </reaction>
    <physiologicalReaction direction="left-to-right" evidence="15">
        <dbReference type="Rhea" id="RHEA:46609"/>
    </physiologicalReaction>
</comment>
<dbReference type="CDD" id="cd09365">
    <property type="entry name" value="LIM2_LIMK"/>
    <property type="match status" value="1"/>
</dbReference>
<keyword evidence="5" id="KW-0723">Serine/threonine-protein kinase</keyword>
<proteinExistence type="inferred from homology"/>
<dbReference type="FunFam" id="3.30.200.20:FF:000038">
    <property type="entry name" value="LIM domain kinase 2"/>
    <property type="match status" value="1"/>
</dbReference>
<keyword evidence="23" id="KW-1185">Reference proteome</keyword>
<dbReference type="PANTHER" id="PTHR46485">
    <property type="entry name" value="LIM DOMAIN KINASE 1"/>
    <property type="match status" value="1"/>
</dbReference>
<feature type="compositionally biased region" description="Gly residues" evidence="19">
    <location>
        <begin position="393"/>
        <end position="424"/>
    </location>
</feature>
<dbReference type="SUPFAM" id="SSF50156">
    <property type="entry name" value="PDZ domain-like"/>
    <property type="match status" value="1"/>
</dbReference>
<evidence type="ECO:0000256" key="5">
    <source>
        <dbReference type="ARBA" id="ARBA00022527"/>
    </source>
</evidence>